<comment type="caution">
    <text evidence="4">The sequence shown here is derived from an EMBL/GenBank/DDBJ whole genome shotgun (WGS) entry which is preliminary data.</text>
</comment>
<accession>A0A5N6N826</accession>
<feature type="domain" description="DUF4218" evidence="3">
    <location>
        <begin position="213"/>
        <end position="285"/>
    </location>
</feature>
<dbReference type="PANTHER" id="PTHR48258">
    <property type="entry name" value="DUF4218 DOMAIN-CONTAINING PROTEIN-RELATED"/>
    <property type="match status" value="1"/>
</dbReference>
<name>A0A5N6N826_9ASTR</name>
<proteinExistence type="predicted"/>
<dbReference type="Pfam" id="PF13952">
    <property type="entry name" value="DUF4216"/>
    <property type="match status" value="1"/>
</dbReference>
<dbReference type="Pfam" id="PF02992">
    <property type="entry name" value="Transposase_21"/>
    <property type="match status" value="1"/>
</dbReference>
<organism evidence="4 5">
    <name type="scientific">Mikania micrantha</name>
    <name type="common">bitter vine</name>
    <dbReference type="NCBI Taxonomy" id="192012"/>
    <lineage>
        <taxon>Eukaryota</taxon>
        <taxon>Viridiplantae</taxon>
        <taxon>Streptophyta</taxon>
        <taxon>Embryophyta</taxon>
        <taxon>Tracheophyta</taxon>
        <taxon>Spermatophyta</taxon>
        <taxon>Magnoliopsida</taxon>
        <taxon>eudicotyledons</taxon>
        <taxon>Gunneridae</taxon>
        <taxon>Pentapetalae</taxon>
        <taxon>asterids</taxon>
        <taxon>campanulids</taxon>
        <taxon>Asterales</taxon>
        <taxon>Asteraceae</taxon>
        <taxon>Asteroideae</taxon>
        <taxon>Heliantheae alliance</taxon>
        <taxon>Eupatorieae</taxon>
        <taxon>Mikania</taxon>
    </lineage>
</organism>
<dbReference type="InterPro" id="IPR025312">
    <property type="entry name" value="DUF4216"/>
</dbReference>
<dbReference type="AlphaFoldDB" id="A0A5N6N826"/>
<dbReference type="Proteomes" id="UP000326396">
    <property type="component" value="Linkage Group LG3"/>
</dbReference>
<dbReference type="EMBL" id="SZYD01000013">
    <property type="protein sequence ID" value="KAD4386072.1"/>
    <property type="molecule type" value="Genomic_DNA"/>
</dbReference>
<dbReference type="InterPro" id="IPR025452">
    <property type="entry name" value="DUF4218"/>
</dbReference>
<sequence>METEDENGSKGGPGGAVGQPAAAQGGAGEQPSREPGTEVLKKLKFILALNWNNNHFESMINGIIVYDAYKKENFTLQAMIFCTISEFPAYGNLSGYSTKDRINVRKDMVDMGIRKELGPVETANRIYLPPACYTLSKEEKMKFCKCLHDIKVPSNYSANIKRLVSIHDCKLLGMKSHDCHVLMTHMIHIAIRGILPQKIRHVITKLCLFFNMIHSKVIDPESLDTWQKEVIITLCELEMYFPPSFFDVMVHLVSHIVGENKACGPVFLRYMYPFERYMGFLKEEVIEFCTSYLEGVKSIGVPQSSHSSKLEGVGGVGMKTLIPSRDNLQLAHFLVLKHMTCLGPYADEHLNMLRSINQGKDEVWYVMKHNKEFSNWMKNKVMTTKVDETVKQLGQGPDFRVKSYQSYDFNGYTFYTKDQDKKSTMQNSGVTLIASTTEFDRADRSKMLRIVKDSYYGVIQEIWELDYHSFIIHVFKCKWVNNRTGIKVDNHGFTLVDLTSDGYASEPFVLAKQVTQVFYVNDPSKPRFYIVLQGKQLILSVDNVTNEDKYDQFDDLPPFSVGIQPTSNIIEGNTYIRSDHTEGIYVDKP</sequence>
<evidence type="ECO:0000259" key="3">
    <source>
        <dbReference type="Pfam" id="PF13960"/>
    </source>
</evidence>
<dbReference type="InterPro" id="IPR004242">
    <property type="entry name" value="Transposase_21"/>
</dbReference>
<gene>
    <name evidence="4" type="ORF">E3N88_26241</name>
</gene>
<dbReference type="PANTHER" id="PTHR48258:SF9">
    <property type="entry name" value="OS01G0348150 PROTEIN"/>
    <property type="match status" value="1"/>
</dbReference>
<dbReference type="OrthoDB" id="1087172at2759"/>
<dbReference type="Pfam" id="PF13960">
    <property type="entry name" value="DUF4218"/>
    <property type="match status" value="1"/>
</dbReference>
<evidence type="ECO:0000256" key="1">
    <source>
        <dbReference type="SAM" id="MobiDB-lite"/>
    </source>
</evidence>
<protein>
    <recommendedName>
        <fullName evidence="6">DUF4218 domain-containing protein</fullName>
    </recommendedName>
</protein>
<feature type="region of interest" description="Disordered" evidence="1">
    <location>
        <begin position="1"/>
        <end position="35"/>
    </location>
</feature>
<reference evidence="4 5" key="1">
    <citation type="submission" date="2019-05" db="EMBL/GenBank/DDBJ databases">
        <title>Mikania micrantha, genome provides insights into the molecular mechanism of rapid growth.</title>
        <authorList>
            <person name="Liu B."/>
        </authorList>
    </citation>
    <scope>NUCLEOTIDE SEQUENCE [LARGE SCALE GENOMIC DNA]</scope>
    <source>
        <strain evidence="4">NLD-2019</strain>
        <tissue evidence="4">Leaf</tissue>
    </source>
</reference>
<evidence type="ECO:0000313" key="5">
    <source>
        <dbReference type="Proteomes" id="UP000326396"/>
    </source>
</evidence>
<feature type="domain" description="DUF4216" evidence="2">
    <location>
        <begin position="463"/>
        <end position="526"/>
    </location>
</feature>
<evidence type="ECO:0008006" key="6">
    <source>
        <dbReference type="Google" id="ProtNLM"/>
    </source>
</evidence>
<evidence type="ECO:0000313" key="4">
    <source>
        <dbReference type="EMBL" id="KAD4386072.1"/>
    </source>
</evidence>
<evidence type="ECO:0000259" key="2">
    <source>
        <dbReference type="Pfam" id="PF13952"/>
    </source>
</evidence>
<keyword evidence="5" id="KW-1185">Reference proteome</keyword>